<evidence type="ECO:0000313" key="2">
    <source>
        <dbReference type="EMBL" id="KAF9577442.1"/>
    </source>
</evidence>
<dbReference type="InterPro" id="IPR010721">
    <property type="entry name" value="UstE-like"/>
</dbReference>
<keyword evidence="1" id="KW-0812">Transmembrane</keyword>
<dbReference type="OrthoDB" id="201504at2759"/>
<organism evidence="2 3">
    <name type="scientific">Lunasporangiospora selenospora</name>
    <dbReference type="NCBI Taxonomy" id="979761"/>
    <lineage>
        <taxon>Eukaryota</taxon>
        <taxon>Fungi</taxon>
        <taxon>Fungi incertae sedis</taxon>
        <taxon>Mucoromycota</taxon>
        <taxon>Mortierellomycotina</taxon>
        <taxon>Mortierellomycetes</taxon>
        <taxon>Mortierellales</taxon>
        <taxon>Mortierellaceae</taxon>
        <taxon>Lunasporangiospora</taxon>
    </lineage>
</organism>
<protein>
    <recommendedName>
        <fullName evidence="4">DUF1295-domain-containing protein</fullName>
    </recommendedName>
</protein>
<dbReference type="PROSITE" id="PS50244">
    <property type="entry name" value="S5A_REDUCTASE"/>
    <property type="match status" value="1"/>
</dbReference>
<dbReference type="Proteomes" id="UP000780801">
    <property type="component" value="Unassembled WGS sequence"/>
</dbReference>
<dbReference type="PANTHER" id="PTHR32251">
    <property type="entry name" value="3-OXO-5-ALPHA-STEROID 4-DEHYDROGENASE"/>
    <property type="match status" value="1"/>
</dbReference>
<dbReference type="PANTHER" id="PTHR32251:SF23">
    <property type="entry name" value="3-OXO-5-ALPHA-STEROID 4-DEHYDROGENASE (DUF1295)"/>
    <property type="match status" value="1"/>
</dbReference>
<evidence type="ECO:0000256" key="1">
    <source>
        <dbReference type="SAM" id="Phobius"/>
    </source>
</evidence>
<dbReference type="EMBL" id="JAABOA010004830">
    <property type="protein sequence ID" value="KAF9577442.1"/>
    <property type="molecule type" value="Genomic_DNA"/>
</dbReference>
<dbReference type="Gene3D" id="1.20.120.1630">
    <property type="match status" value="1"/>
</dbReference>
<dbReference type="AlphaFoldDB" id="A0A9P6FLJ2"/>
<proteinExistence type="predicted"/>
<dbReference type="GO" id="GO:0016020">
    <property type="term" value="C:membrane"/>
    <property type="evidence" value="ECO:0007669"/>
    <property type="project" value="TreeGrafter"/>
</dbReference>
<gene>
    <name evidence="2" type="ORF">BGW38_007346</name>
</gene>
<sequence length="271" mass="31456">MATLADIFSWSSFEELLYNGYQNLQLPSSDNQSLILDMVLYHAAADPLIFAIRSSFVIAFACWFMSMASGTHSWASTRNITIDRIWSIAPIFYAVHYSVRDLLYWPADVAFIHQPRVYLATLLISLWGIRLTYNFYRKGGYSLDNEDYRWPYLASKIPMGAWFLFNIVFICLFQSLLLVALTSPVYLAWRTTFARIPQNLNWIDGVATILFLAGLWLESTADNQQWAFQEAKRLKIKNKEELTGDFKRGFLTKDLFSFSRHPNFVGEMIVW</sequence>
<evidence type="ECO:0008006" key="4">
    <source>
        <dbReference type="Google" id="ProtNLM"/>
    </source>
</evidence>
<name>A0A9P6FLJ2_9FUNG</name>
<evidence type="ECO:0000313" key="3">
    <source>
        <dbReference type="Proteomes" id="UP000780801"/>
    </source>
</evidence>
<comment type="caution">
    <text evidence="2">The sequence shown here is derived from an EMBL/GenBank/DDBJ whole genome shotgun (WGS) entry which is preliminary data.</text>
</comment>
<keyword evidence="1" id="KW-0472">Membrane</keyword>
<feature type="transmembrane region" description="Helical" evidence="1">
    <location>
        <begin position="39"/>
        <end position="64"/>
    </location>
</feature>
<feature type="transmembrane region" description="Helical" evidence="1">
    <location>
        <begin position="200"/>
        <end position="217"/>
    </location>
</feature>
<keyword evidence="3" id="KW-1185">Reference proteome</keyword>
<dbReference type="Pfam" id="PF06966">
    <property type="entry name" value="DUF1295"/>
    <property type="match status" value="1"/>
</dbReference>
<keyword evidence="1" id="KW-1133">Transmembrane helix</keyword>
<accession>A0A9P6FLJ2</accession>
<feature type="transmembrane region" description="Helical" evidence="1">
    <location>
        <begin position="157"/>
        <end position="180"/>
    </location>
</feature>
<feature type="non-terminal residue" evidence="2">
    <location>
        <position position="1"/>
    </location>
</feature>
<reference evidence="2" key="1">
    <citation type="journal article" date="2020" name="Fungal Divers.">
        <title>Resolving the Mortierellaceae phylogeny through synthesis of multi-gene phylogenetics and phylogenomics.</title>
        <authorList>
            <person name="Vandepol N."/>
            <person name="Liber J."/>
            <person name="Desiro A."/>
            <person name="Na H."/>
            <person name="Kennedy M."/>
            <person name="Barry K."/>
            <person name="Grigoriev I.V."/>
            <person name="Miller A.N."/>
            <person name="O'Donnell K."/>
            <person name="Stajich J.E."/>
            <person name="Bonito G."/>
        </authorList>
    </citation>
    <scope>NUCLEOTIDE SEQUENCE</scope>
    <source>
        <strain evidence="2">KOD1015</strain>
    </source>
</reference>